<keyword evidence="4" id="KW-1185">Reference proteome</keyword>
<evidence type="ECO:0000313" key="3">
    <source>
        <dbReference type="EnsemblMetazoa" id="ASIC004283-PA"/>
    </source>
</evidence>
<evidence type="ECO:0000313" key="2">
    <source>
        <dbReference type="EMBL" id="KFB37089.1"/>
    </source>
</evidence>
<feature type="region of interest" description="Disordered" evidence="1">
    <location>
        <begin position="45"/>
        <end position="67"/>
    </location>
</feature>
<protein>
    <submittedName>
        <fullName evidence="2 3">Uncharacterized protein</fullName>
    </submittedName>
</protein>
<gene>
    <name evidence="2" type="ORF">ZHAS_00004283</name>
</gene>
<dbReference type="AlphaFoldDB" id="A0A084VGJ5"/>
<evidence type="ECO:0000313" key="4">
    <source>
        <dbReference type="Proteomes" id="UP000030765"/>
    </source>
</evidence>
<dbReference type="EMBL" id="ATLV01012955">
    <property type="status" value="NOT_ANNOTATED_CDS"/>
    <property type="molecule type" value="Genomic_DNA"/>
</dbReference>
<accession>A0A084VGJ5</accession>
<dbReference type="Proteomes" id="UP000030765">
    <property type="component" value="Unassembled WGS sequence"/>
</dbReference>
<evidence type="ECO:0000256" key="1">
    <source>
        <dbReference type="SAM" id="MobiDB-lite"/>
    </source>
</evidence>
<name>A0A084VGJ5_ANOSI</name>
<reference evidence="2 4" key="1">
    <citation type="journal article" date="2014" name="BMC Genomics">
        <title>Genome sequence of Anopheles sinensis provides insight into genetics basis of mosquito competence for malaria parasites.</title>
        <authorList>
            <person name="Zhou D."/>
            <person name="Zhang D."/>
            <person name="Ding G."/>
            <person name="Shi L."/>
            <person name="Hou Q."/>
            <person name="Ye Y."/>
            <person name="Xu Y."/>
            <person name="Zhou H."/>
            <person name="Xiong C."/>
            <person name="Li S."/>
            <person name="Yu J."/>
            <person name="Hong S."/>
            <person name="Yu X."/>
            <person name="Zou P."/>
            <person name="Chen C."/>
            <person name="Chang X."/>
            <person name="Wang W."/>
            <person name="Lv Y."/>
            <person name="Sun Y."/>
            <person name="Ma L."/>
            <person name="Shen B."/>
            <person name="Zhu C."/>
        </authorList>
    </citation>
    <scope>NUCLEOTIDE SEQUENCE [LARGE SCALE GENOMIC DNA]</scope>
</reference>
<dbReference type="EMBL" id="KE524828">
    <property type="protein sequence ID" value="KFB37089.1"/>
    <property type="molecule type" value="Genomic_DNA"/>
</dbReference>
<sequence>MSSSRVSPVRSCRGGGRSWFWDMVLSPAARLGAVSWYAWSGSTRPGVHSSGAIHPETAGIDRKVRSS</sequence>
<proteinExistence type="predicted"/>
<dbReference type="VEuPathDB" id="VectorBase:ASIC004283"/>
<reference evidence="3" key="2">
    <citation type="submission" date="2020-05" db="UniProtKB">
        <authorList>
            <consortium name="EnsemblMetazoa"/>
        </authorList>
    </citation>
    <scope>IDENTIFICATION</scope>
</reference>
<organism evidence="2">
    <name type="scientific">Anopheles sinensis</name>
    <name type="common">Mosquito</name>
    <dbReference type="NCBI Taxonomy" id="74873"/>
    <lineage>
        <taxon>Eukaryota</taxon>
        <taxon>Metazoa</taxon>
        <taxon>Ecdysozoa</taxon>
        <taxon>Arthropoda</taxon>
        <taxon>Hexapoda</taxon>
        <taxon>Insecta</taxon>
        <taxon>Pterygota</taxon>
        <taxon>Neoptera</taxon>
        <taxon>Endopterygota</taxon>
        <taxon>Diptera</taxon>
        <taxon>Nematocera</taxon>
        <taxon>Culicoidea</taxon>
        <taxon>Culicidae</taxon>
        <taxon>Anophelinae</taxon>
        <taxon>Anopheles</taxon>
    </lineage>
</organism>
<dbReference type="EnsemblMetazoa" id="ASIC004283-RA">
    <property type="protein sequence ID" value="ASIC004283-PA"/>
    <property type="gene ID" value="ASIC004283"/>
</dbReference>